<dbReference type="AlphaFoldDB" id="M2YG57"/>
<name>M2YG57_PSEFD</name>
<dbReference type="RefSeq" id="XP_007932630.1">
    <property type="nucleotide sequence ID" value="XM_007934439.1"/>
</dbReference>
<dbReference type="HOGENOM" id="CLU_1338020_0_0_1"/>
<keyword evidence="2" id="KW-1185">Reference proteome</keyword>
<dbReference type="VEuPathDB" id="FungiDB:MYCFIDRAFT_180688"/>
<dbReference type="KEGG" id="pfj:MYCFIDRAFT_180688"/>
<reference evidence="1 2" key="1">
    <citation type="journal article" date="2012" name="PLoS Pathog.">
        <title>Diverse lifestyles and strategies of plant pathogenesis encoded in the genomes of eighteen Dothideomycetes fungi.</title>
        <authorList>
            <person name="Ohm R.A."/>
            <person name="Feau N."/>
            <person name="Henrissat B."/>
            <person name="Schoch C.L."/>
            <person name="Horwitz B.A."/>
            <person name="Barry K.W."/>
            <person name="Condon B.J."/>
            <person name="Copeland A.C."/>
            <person name="Dhillon B."/>
            <person name="Glaser F."/>
            <person name="Hesse C.N."/>
            <person name="Kosti I."/>
            <person name="LaButti K."/>
            <person name="Lindquist E.A."/>
            <person name="Lucas S."/>
            <person name="Salamov A.A."/>
            <person name="Bradshaw R.E."/>
            <person name="Ciuffetti L."/>
            <person name="Hamelin R.C."/>
            <person name="Kema G.H.J."/>
            <person name="Lawrence C."/>
            <person name="Scott J.A."/>
            <person name="Spatafora J.W."/>
            <person name="Turgeon B.G."/>
            <person name="de Wit P.J.G.M."/>
            <person name="Zhong S."/>
            <person name="Goodwin S.B."/>
            <person name="Grigoriev I.V."/>
        </authorList>
    </citation>
    <scope>NUCLEOTIDE SEQUENCE [LARGE SCALE GENOMIC DNA]</scope>
    <source>
        <strain evidence="1 2">CIRAD86</strain>
    </source>
</reference>
<gene>
    <name evidence="1" type="ORF">MYCFIDRAFT_180688</name>
</gene>
<evidence type="ECO:0000313" key="2">
    <source>
        <dbReference type="Proteomes" id="UP000016932"/>
    </source>
</evidence>
<protein>
    <submittedName>
        <fullName evidence="1">Uncharacterized protein</fullName>
    </submittedName>
</protein>
<sequence>MGATICPGKQAKTTPRYAIVRVYTARGRDSTFGRVYHVPSVADGFKLEPSTHLTESRSLNADNGNVSQQPAIHCDIPFSAENLAFQLAHSFATISALAFRLFSLTRTVIRCEFRIDPAMLGEPHVHDFTVLRRMTAEVGSSKWAVHRPTLTLTHLLLFQHTAPIKFVVFPINPTKPTAHFDMDIALENVVDGAQDFRIPAPRDYR</sequence>
<proteinExistence type="predicted"/>
<evidence type="ECO:0000313" key="1">
    <source>
        <dbReference type="EMBL" id="EME76785.1"/>
    </source>
</evidence>
<dbReference type="Proteomes" id="UP000016932">
    <property type="component" value="Unassembled WGS sequence"/>
</dbReference>
<dbReference type="GeneID" id="19334478"/>
<organism evidence="1 2">
    <name type="scientific">Pseudocercospora fijiensis (strain CIRAD86)</name>
    <name type="common">Black leaf streak disease fungus</name>
    <name type="synonym">Mycosphaerella fijiensis</name>
    <dbReference type="NCBI Taxonomy" id="383855"/>
    <lineage>
        <taxon>Eukaryota</taxon>
        <taxon>Fungi</taxon>
        <taxon>Dikarya</taxon>
        <taxon>Ascomycota</taxon>
        <taxon>Pezizomycotina</taxon>
        <taxon>Dothideomycetes</taxon>
        <taxon>Dothideomycetidae</taxon>
        <taxon>Mycosphaerellales</taxon>
        <taxon>Mycosphaerellaceae</taxon>
        <taxon>Pseudocercospora</taxon>
    </lineage>
</organism>
<dbReference type="EMBL" id="KB446575">
    <property type="protein sequence ID" value="EME76785.1"/>
    <property type="molecule type" value="Genomic_DNA"/>
</dbReference>
<accession>M2YG57</accession>